<evidence type="ECO:0000256" key="6">
    <source>
        <dbReference type="ARBA" id="ARBA00023306"/>
    </source>
</evidence>
<organism evidence="9 10">
    <name type="scientific">Wenxinia saemankumensis</name>
    <dbReference type="NCBI Taxonomy" id="1447782"/>
    <lineage>
        <taxon>Bacteria</taxon>
        <taxon>Pseudomonadati</taxon>
        <taxon>Pseudomonadota</taxon>
        <taxon>Alphaproteobacteria</taxon>
        <taxon>Rhodobacterales</taxon>
        <taxon>Roseobacteraceae</taxon>
        <taxon>Wenxinia</taxon>
    </lineage>
</organism>
<comment type="function">
    <text evidence="7">Essential cell division protein.</text>
</comment>
<keyword evidence="4 7" id="KW-0812">Transmembrane</keyword>
<dbReference type="Pfam" id="PF03799">
    <property type="entry name" value="FtsQ_DivIB_C"/>
    <property type="match status" value="1"/>
</dbReference>
<dbReference type="InterPro" id="IPR026579">
    <property type="entry name" value="FtsQ"/>
</dbReference>
<keyword evidence="7" id="KW-0472">Membrane</keyword>
<keyword evidence="5 7" id="KW-1133">Transmembrane helix</keyword>
<dbReference type="GO" id="GO:0043093">
    <property type="term" value="P:FtsZ-dependent cytokinesis"/>
    <property type="evidence" value="ECO:0007669"/>
    <property type="project" value="UniProtKB-UniRule"/>
</dbReference>
<evidence type="ECO:0000313" key="9">
    <source>
        <dbReference type="EMBL" id="SHI60586.1"/>
    </source>
</evidence>
<feature type="transmembrane region" description="Helical" evidence="7">
    <location>
        <begin position="40"/>
        <end position="60"/>
    </location>
</feature>
<evidence type="ECO:0000256" key="1">
    <source>
        <dbReference type="ARBA" id="ARBA00022475"/>
    </source>
</evidence>
<keyword evidence="6 7" id="KW-0131">Cell cycle</keyword>
<dbReference type="InterPro" id="IPR005548">
    <property type="entry name" value="Cell_div_FtsQ/DivIB_C"/>
</dbReference>
<dbReference type="PANTHER" id="PTHR35851">
    <property type="entry name" value="CELL DIVISION PROTEIN FTSQ"/>
    <property type="match status" value="1"/>
</dbReference>
<evidence type="ECO:0000256" key="5">
    <source>
        <dbReference type="ARBA" id="ARBA00022989"/>
    </source>
</evidence>
<keyword evidence="3 7" id="KW-0132">Cell division</keyword>
<dbReference type="GO" id="GO:0005886">
    <property type="term" value="C:plasma membrane"/>
    <property type="evidence" value="ECO:0007669"/>
    <property type="project" value="UniProtKB-SubCell"/>
</dbReference>
<dbReference type="EMBL" id="FQYO01000002">
    <property type="protein sequence ID" value="SHI60586.1"/>
    <property type="molecule type" value="Genomic_DNA"/>
</dbReference>
<dbReference type="GO" id="GO:0090529">
    <property type="term" value="P:cell septum assembly"/>
    <property type="evidence" value="ECO:0007669"/>
    <property type="project" value="InterPro"/>
</dbReference>
<comment type="similarity">
    <text evidence="7">Belongs to the FtsQ/DivIB family. FtsQ subfamily.</text>
</comment>
<reference evidence="9 10" key="1">
    <citation type="submission" date="2016-11" db="EMBL/GenBank/DDBJ databases">
        <authorList>
            <person name="Jaros S."/>
            <person name="Januszkiewicz K."/>
            <person name="Wedrychowicz H."/>
        </authorList>
    </citation>
    <scope>NUCLEOTIDE SEQUENCE [LARGE SCALE GENOMIC DNA]</scope>
    <source>
        <strain evidence="9 10">DSM 100565</strain>
    </source>
</reference>
<name>A0A1M6CHX8_9RHOB</name>
<evidence type="ECO:0000256" key="2">
    <source>
        <dbReference type="ARBA" id="ARBA00022519"/>
    </source>
</evidence>
<proteinExistence type="inferred from homology"/>
<accession>A0A1M6CHX8</accession>
<dbReference type="STRING" id="1447782.SAMN05444417_1200"/>
<dbReference type="AlphaFoldDB" id="A0A1M6CHX8"/>
<dbReference type="Proteomes" id="UP000184292">
    <property type="component" value="Unassembled WGS sequence"/>
</dbReference>
<keyword evidence="2 7" id="KW-0997">Cell inner membrane</keyword>
<evidence type="ECO:0000256" key="3">
    <source>
        <dbReference type="ARBA" id="ARBA00022618"/>
    </source>
</evidence>
<dbReference type="PANTHER" id="PTHR35851:SF1">
    <property type="entry name" value="CELL DIVISION PROTEIN FTSQ"/>
    <property type="match status" value="1"/>
</dbReference>
<evidence type="ECO:0000256" key="7">
    <source>
        <dbReference type="HAMAP-Rule" id="MF_00911"/>
    </source>
</evidence>
<evidence type="ECO:0000256" key="4">
    <source>
        <dbReference type="ARBA" id="ARBA00022692"/>
    </source>
</evidence>
<protein>
    <recommendedName>
        <fullName evidence="7">Cell division protein FtsQ</fullName>
    </recommendedName>
</protein>
<gene>
    <name evidence="7" type="primary">ftsQ</name>
    <name evidence="9" type="ORF">SAMN05444417_1200</name>
</gene>
<comment type="subcellular location">
    <subcellularLocation>
        <location evidence="7">Cell inner membrane</location>
        <topology evidence="7">Single-pass type II membrane protein</topology>
    </subcellularLocation>
    <text evidence="7">Localizes to the division septum.</text>
</comment>
<dbReference type="GO" id="GO:0032153">
    <property type="term" value="C:cell division site"/>
    <property type="evidence" value="ECO:0007669"/>
    <property type="project" value="UniProtKB-UniRule"/>
</dbReference>
<keyword evidence="10" id="KW-1185">Reference proteome</keyword>
<dbReference type="HAMAP" id="MF_00911">
    <property type="entry name" value="FtsQ_subfam"/>
    <property type="match status" value="1"/>
</dbReference>
<keyword evidence="1 7" id="KW-1003">Cell membrane</keyword>
<feature type="domain" description="Cell division protein FtsQ/DivIB C-terminal" evidence="8">
    <location>
        <begin position="160"/>
        <end position="274"/>
    </location>
</feature>
<evidence type="ECO:0000313" key="10">
    <source>
        <dbReference type="Proteomes" id="UP000184292"/>
    </source>
</evidence>
<dbReference type="Gene3D" id="3.40.50.11690">
    <property type="entry name" value="Cell division protein FtsQ/DivIB"/>
    <property type="match status" value="1"/>
</dbReference>
<evidence type="ECO:0000259" key="8">
    <source>
        <dbReference type="Pfam" id="PF03799"/>
    </source>
</evidence>
<sequence length="299" mass="33033">MRSLISLVRRPAEKPGRVDPAPSRWGYRFHRLMLTPSFRGFLRVGLPVIVIGGLVIGWAAQRENRDAAREVVAGLRQQIETRPEFMVTGVDVSGADLALAAAIGQVLSAHEIAFPVSSFALDLEEIRAAVTDLTAVRETVVRVRPGGVLEIAVDQRRPVAVWRHLDGLRLLDADGVMTGMIAARTDRPDLPLLAGDGVRAHTEEALALFEAARPLEDRVRGLVRMGQRRWDLLLDRDQRVLLPEQQPVAALERLLALDETQDVLDRDVSVIDLRNAQRIIVRVSPMGMDTLRLASGDGR</sequence>
<dbReference type="RefSeq" id="WP_073326897.1">
    <property type="nucleotide sequence ID" value="NZ_FQYO01000002.1"/>
</dbReference>
<dbReference type="InterPro" id="IPR045335">
    <property type="entry name" value="FtsQ_C_sf"/>
</dbReference>